<proteinExistence type="predicted"/>
<organism evidence="1 2">
    <name type="scientific">Mesorhabditis belari</name>
    <dbReference type="NCBI Taxonomy" id="2138241"/>
    <lineage>
        <taxon>Eukaryota</taxon>
        <taxon>Metazoa</taxon>
        <taxon>Ecdysozoa</taxon>
        <taxon>Nematoda</taxon>
        <taxon>Chromadorea</taxon>
        <taxon>Rhabditida</taxon>
        <taxon>Rhabditina</taxon>
        <taxon>Rhabditomorpha</taxon>
        <taxon>Rhabditoidea</taxon>
        <taxon>Rhabditidae</taxon>
        <taxon>Mesorhabditinae</taxon>
        <taxon>Mesorhabditis</taxon>
    </lineage>
</organism>
<evidence type="ECO:0000313" key="1">
    <source>
        <dbReference type="Proteomes" id="UP000887575"/>
    </source>
</evidence>
<name>A0AAF3EUR3_9BILA</name>
<accession>A0AAF3EUR3</accession>
<protein>
    <submittedName>
        <fullName evidence="2">Uncharacterized protein</fullName>
    </submittedName>
</protein>
<dbReference type="AlphaFoldDB" id="A0AAF3EUR3"/>
<evidence type="ECO:0000313" key="2">
    <source>
        <dbReference type="WBParaSite" id="MBELARI_LOCUS17833"/>
    </source>
</evidence>
<keyword evidence="1" id="KW-1185">Reference proteome</keyword>
<dbReference type="WBParaSite" id="MBELARI_LOCUS17833">
    <property type="protein sequence ID" value="MBELARI_LOCUS17833"/>
    <property type="gene ID" value="MBELARI_LOCUS17833"/>
</dbReference>
<dbReference type="Proteomes" id="UP000887575">
    <property type="component" value="Unassembled WGS sequence"/>
</dbReference>
<reference evidence="2" key="1">
    <citation type="submission" date="2024-02" db="UniProtKB">
        <authorList>
            <consortium name="WormBaseParasite"/>
        </authorList>
    </citation>
    <scope>IDENTIFICATION</scope>
</reference>
<sequence>MNHLHESSSITADDSYMNQPRSLRTLHDGFLFQNLRILRFQETPDTGAVIVTYWSPIGHLLVTYWGLRASSRKLNTDFDASPEEYLTHLRKFNSEVKEMMKTLDKKPDKKPERKTNV</sequence>